<feature type="transmembrane region" description="Helical" evidence="8">
    <location>
        <begin position="171"/>
        <end position="191"/>
    </location>
</feature>
<feature type="transmembrane region" description="Helical" evidence="8">
    <location>
        <begin position="398"/>
        <end position="418"/>
    </location>
</feature>
<dbReference type="SUPFAM" id="SSF103473">
    <property type="entry name" value="MFS general substrate transporter"/>
    <property type="match status" value="1"/>
</dbReference>
<evidence type="ECO:0000256" key="1">
    <source>
        <dbReference type="ARBA" id="ARBA00004651"/>
    </source>
</evidence>
<reference evidence="10" key="2">
    <citation type="submission" date="2020-09" db="EMBL/GenBank/DDBJ databases">
        <authorList>
            <person name="Sun Q."/>
            <person name="Zhou Y."/>
        </authorList>
    </citation>
    <scope>NUCLEOTIDE SEQUENCE</scope>
    <source>
        <strain evidence="10">CGMCC 1.12827</strain>
    </source>
</reference>
<reference evidence="10" key="1">
    <citation type="journal article" date="2014" name="Int. J. Syst. Evol. Microbiol.">
        <title>Complete genome sequence of Corynebacterium casei LMG S-19264T (=DSM 44701T), isolated from a smear-ripened cheese.</title>
        <authorList>
            <consortium name="US DOE Joint Genome Institute (JGI-PGF)"/>
            <person name="Walter F."/>
            <person name="Albersmeier A."/>
            <person name="Kalinowski J."/>
            <person name="Ruckert C."/>
        </authorList>
    </citation>
    <scope>NUCLEOTIDE SEQUENCE</scope>
    <source>
        <strain evidence="10">CGMCC 1.12827</strain>
    </source>
</reference>
<keyword evidence="3" id="KW-1003">Cell membrane</keyword>
<dbReference type="InterPro" id="IPR036259">
    <property type="entry name" value="MFS_trans_sf"/>
</dbReference>
<evidence type="ECO:0000256" key="2">
    <source>
        <dbReference type="ARBA" id="ARBA00022448"/>
    </source>
</evidence>
<evidence type="ECO:0000313" key="11">
    <source>
        <dbReference type="Proteomes" id="UP000621454"/>
    </source>
</evidence>
<evidence type="ECO:0000256" key="7">
    <source>
        <dbReference type="SAM" id="MobiDB-lite"/>
    </source>
</evidence>
<dbReference type="PANTHER" id="PTHR23517">
    <property type="entry name" value="RESISTANCE PROTEIN MDTM, PUTATIVE-RELATED-RELATED"/>
    <property type="match status" value="1"/>
</dbReference>
<feature type="region of interest" description="Disordered" evidence="7">
    <location>
        <begin position="194"/>
        <end position="228"/>
    </location>
</feature>
<dbReference type="Gene3D" id="1.20.1250.20">
    <property type="entry name" value="MFS general substrate transporter like domains"/>
    <property type="match status" value="1"/>
</dbReference>
<feature type="compositionally biased region" description="Pro residues" evidence="7">
    <location>
        <begin position="209"/>
        <end position="224"/>
    </location>
</feature>
<organism evidence="10 11">
    <name type="scientific">Gordonia jinhuaensis</name>
    <dbReference type="NCBI Taxonomy" id="1517702"/>
    <lineage>
        <taxon>Bacteria</taxon>
        <taxon>Bacillati</taxon>
        <taxon>Actinomycetota</taxon>
        <taxon>Actinomycetes</taxon>
        <taxon>Mycobacteriales</taxon>
        <taxon>Gordoniaceae</taxon>
        <taxon>Gordonia</taxon>
    </lineage>
</organism>
<feature type="transmembrane region" description="Helical" evidence="8">
    <location>
        <begin position="247"/>
        <end position="268"/>
    </location>
</feature>
<dbReference type="InterPro" id="IPR011701">
    <property type="entry name" value="MFS"/>
</dbReference>
<feature type="transmembrane region" description="Helical" evidence="8">
    <location>
        <begin position="373"/>
        <end position="392"/>
    </location>
</feature>
<keyword evidence="11" id="KW-1185">Reference proteome</keyword>
<dbReference type="PROSITE" id="PS50850">
    <property type="entry name" value="MFS"/>
    <property type="match status" value="1"/>
</dbReference>
<keyword evidence="6 8" id="KW-0472">Membrane</keyword>
<feature type="transmembrane region" description="Helical" evidence="8">
    <location>
        <begin position="335"/>
        <end position="352"/>
    </location>
</feature>
<dbReference type="Pfam" id="PF07690">
    <property type="entry name" value="MFS_1"/>
    <property type="match status" value="1"/>
</dbReference>
<sequence>MTQRTSTPRESAATAALFVAVLAVLLTTGWSANHFAAVLPVLTSDEHLSETFATVVFGVYAIGLLPGLFGGGALSDRYGRAAVALPGAVCAFLGSRILAFWETESGLVVGRLVVGVGAGLAIGTCTAWAADLRGPRGTVLAGVFLTLGFGLGPVVSGMIEQIPAVTQSIPFLTSAVLSAVAITTAVVLTLAGRPRSSSSTAGSNGPLPAGAPPAGAPPAGPLPAGPASAETFASVRPVEEVRSAASALGWALPLAPWVFATVTVAFVFMPSRLHAGADKALWAGIAAGVALGTGIVVQTLARGRGWGPRTGVIGLVVAAVGFVVVGLSPRPYPEWLLVVCAMLLGGAYGLCLREGLLDLESLAPQAVRGTLTGVFYVGTYVGFVLPLVLVSLDGVTGVGVPLVILAVVALLIATLRHLRLRPPTPHPRAARPR</sequence>
<evidence type="ECO:0000256" key="3">
    <source>
        <dbReference type="ARBA" id="ARBA00022475"/>
    </source>
</evidence>
<dbReference type="GO" id="GO:0022857">
    <property type="term" value="F:transmembrane transporter activity"/>
    <property type="evidence" value="ECO:0007669"/>
    <property type="project" value="InterPro"/>
</dbReference>
<keyword evidence="5 8" id="KW-1133">Transmembrane helix</keyword>
<dbReference type="GO" id="GO:0005886">
    <property type="term" value="C:plasma membrane"/>
    <property type="evidence" value="ECO:0007669"/>
    <property type="project" value="UniProtKB-SubCell"/>
</dbReference>
<feature type="transmembrane region" description="Helical" evidence="8">
    <location>
        <begin position="280"/>
        <end position="300"/>
    </location>
</feature>
<dbReference type="Proteomes" id="UP000621454">
    <property type="component" value="Unassembled WGS sequence"/>
</dbReference>
<name>A0A916SX37_9ACTN</name>
<dbReference type="InterPro" id="IPR050171">
    <property type="entry name" value="MFS_Transporters"/>
</dbReference>
<evidence type="ECO:0000256" key="8">
    <source>
        <dbReference type="SAM" id="Phobius"/>
    </source>
</evidence>
<evidence type="ECO:0000256" key="4">
    <source>
        <dbReference type="ARBA" id="ARBA00022692"/>
    </source>
</evidence>
<dbReference type="PANTHER" id="PTHR23517:SF13">
    <property type="entry name" value="MAJOR FACILITATOR SUPERFAMILY MFS_1"/>
    <property type="match status" value="1"/>
</dbReference>
<comment type="caution">
    <text evidence="10">The sequence shown here is derived from an EMBL/GenBank/DDBJ whole genome shotgun (WGS) entry which is preliminary data.</text>
</comment>
<comment type="subcellular location">
    <subcellularLocation>
        <location evidence="1">Cell membrane</location>
        <topology evidence="1">Multi-pass membrane protein</topology>
    </subcellularLocation>
</comment>
<dbReference type="AlphaFoldDB" id="A0A916SX37"/>
<feature type="transmembrane region" description="Helical" evidence="8">
    <location>
        <begin position="52"/>
        <end position="74"/>
    </location>
</feature>
<evidence type="ECO:0000313" key="10">
    <source>
        <dbReference type="EMBL" id="GGB21713.1"/>
    </source>
</evidence>
<evidence type="ECO:0000259" key="9">
    <source>
        <dbReference type="PROSITE" id="PS50850"/>
    </source>
</evidence>
<evidence type="ECO:0000256" key="5">
    <source>
        <dbReference type="ARBA" id="ARBA00022989"/>
    </source>
</evidence>
<feature type="transmembrane region" description="Helical" evidence="8">
    <location>
        <begin position="12"/>
        <end position="32"/>
    </location>
</feature>
<dbReference type="InterPro" id="IPR020846">
    <property type="entry name" value="MFS_dom"/>
</dbReference>
<feature type="transmembrane region" description="Helical" evidence="8">
    <location>
        <begin position="107"/>
        <end position="130"/>
    </location>
</feature>
<accession>A0A916SX37</accession>
<proteinExistence type="predicted"/>
<feature type="domain" description="Major facilitator superfamily (MFS) profile" evidence="9">
    <location>
        <begin position="17"/>
        <end position="425"/>
    </location>
</feature>
<keyword evidence="2" id="KW-0813">Transport</keyword>
<feature type="transmembrane region" description="Helical" evidence="8">
    <location>
        <begin position="137"/>
        <end position="159"/>
    </location>
</feature>
<gene>
    <name evidence="10" type="ORF">GCM10011489_07370</name>
</gene>
<dbReference type="EMBL" id="BMGC01000003">
    <property type="protein sequence ID" value="GGB21713.1"/>
    <property type="molecule type" value="Genomic_DNA"/>
</dbReference>
<dbReference type="RefSeq" id="WP_229742138.1">
    <property type="nucleotide sequence ID" value="NZ_BMGC01000003.1"/>
</dbReference>
<evidence type="ECO:0000256" key="6">
    <source>
        <dbReference type="ARBA" id="ARBA00023136"/>
    </source>
</evidence>
<protein>
    <submittedName>
        <fullName evidence="10">Permease</fullName>
    </submittedName>
</protein>
<keyword evidence="4 8" id="KW-0812">Transmembrane</keyword>
<feature type="transmembrane region" description="Helical" evidence="8">
    <location>
        <begin position="312"/>
        <end position="329"/>
    </location>
</feature>
<feature type="transmembrane region" description="Helical" evidence="8">
    <location>
        <begin position="81"/>
        <end position="101"/>
    </location>
</feature>